<evidence type="ECO:0000313" key="5">
    <source>
        <dbReference type="Proteomes" id="UP000070260"/>
    </source>
</evidence>
<proteinExistence type="predicted"/>
<dbReference type="PATRIC" id="fig|1502.177.peg.3287"/>
<dbReference type="Pfam" id="PF06725">
    <property type="entry name" value="3D"/>
    <property type="match status" value="1"/>
</dbReference>
<protein>
    <submittedName>
        <fullName evidence="4">Putative transglycosylase</fullName>
    </submittedName>
</protein>
<evidence type="ECO:0000313" key="4">
    <source>
        <dbReference type="EMBL" id="AMN30996.1"/>
    </source>
</evidence>
<dbReference type="AlphaFoldDB" id="A0A140GR37"/>
<organism evidence="4 5">
    <name type="scientific">Clostridium perfringens</name>
    <dbReference type="NCBI Taxonomy" id="1502"/>
    <lineage>
        <taxon>Bacteria</taxon>
        <taxon>Bacillati</taxon>
        <taxon>Bacillota</taxon>
        <taxon>Clostridia</taxon>
        <taxon>Eubacteriales</taxon>
        <taxon>Clostridiaceae</taxon>
        <taxon>Clostridium</taxon>
    </lineage>
</organism>
<dbReference type="InterPro" id="IPR010611">
    <property type="entry name" value="3D_dom"/>
</dbReference>
<dbReference type="PANTHER" id="PTHR39160">
    <property type="entry name" value="CELL WALL-BINDING PROTEIN YOCH"/>
    <property type="match status" value="1"/>
</dbReference>
<dbReference type="OrthoDB" id="9798935at2"/>
<dbReference type="EMBL" id="CP013615">
    <property type="protein sequence ID" value="AMN30996.1"/>
    <property type="molecule type" value="Genomic_DNA"/>
</dbReference>
<dbReference type="InterPro" id="IPR059180">
    <property type="entry name" value="3D_YorM"/>
</dbReference>
<dbReference type="GO" id="GO:0019867">
    <property type="term" value="C:outer membrane"/>
    <property type="evidence" value="ECO:0007669"/>
    <property type="project" value="InterPro"/>
</dbReference>
<feature type="region of interest" description="Disordered" evidence="2">
    <location>
        <begin position="112"/>
        <end position="149"/>
    </location>
</feature>
<dbReference type="GO" id="GO:0004553">
    <property type="term" value="F:hydrolase activity, hydrolyzing O-glycosyl compounds"/>
    <property type="evidence" value="ECO:0007669"/>
    <property type="project" value="InterPro"/>
</dbReference>
<dbReference type="PANTHER" id="PTHR39160:SF4">
    <property type="entry name" value="RESUSCITATION-PROMOTING FACTOR RPFB"/>
    <property type="match status" value="1"/>
</dbReference>
<dbReference type="GO" id="GO:0009254">
    <property type="term" value="P:peptidoglycan turnover"/>
    <property type="evidence" value="ECO:0007669"/>
    <property type="project" value="InterPro"/>
</dbReference>
<sequence length="257" mass="29261">MIATVNVNYTDLKNKNDLDVIYNNNNEIIQKDLSKGRSFLDEKYVNDDKTVTELLNPSLLMTKPSESFIIDKNIENNNIKEDLSSIDKIRKKQEKKFNEDRANEIAQKAMEEAKKAKEEAERKAKEEAERKAQEEIQRKAKEKVNKREPISKDNVETDLKVDKNVNYKKKIKVELTGYSDKMTASGAIPKIGTIASPPQIPFGTKIYIPGWGTFTTEDRGGAIKIKADGTYKIDIWRATEEEAENVGLVKAEAYILE</sequence>
<keyword evidence="1" id="KW-0732">Signal</keyword>
<reference evidence="4 5" key="1">
    <citation type="journal article" date="2016" name="PLoS ONE">
        <title>Plasmid Characterization and Chromosome Analysis of Two netF+ Clostridium perfringens Isolates Associated with Foal and Canine Necrotizing Enteritis.</title>
        <authorList>
            <person name="Mehdizadeh Gohari I."/>
            <person name="Kropinski A.M."/>
            <person name="Weese S.J."/>
            <person name="Parreira V.R."/>
            <person name="Whitehead A.E."/>
            <person name="Boerlin P."/>
            <person name="Prescott J.F."/>
        </authorList>
    </citation>
    <scope>NUCLEOTIDE SEQUENCE [LARGE SCALE GENOMIC DNA]</scope>
    <source>
        <strain evidence="4 5">JP838</strain>
        <plasmid evidence="5">Plasmid pJFP838A</plasmid>
    </source>
</reference>
<evidence type="ECO:0000256" key="2">
    <source>
        <dbReference type="SAM" id="MobiDB-lite"/>
    </source>
</evidence>
<dbReference type="Proteomes" id="UP000070260">
    <property type="component" value="Plasmid pJFP838A"/>
</dbReference>
<dbReference type="InterPro" id="IPR051933">
    <property type="entry name" value="Resuscitation_pf_RpfB"/>
</dbReference>
<evidence type="ECO:0000256" key="1">
    <source>
        <dbReference type="ARBA" id="ARBA00022729"/>
    </source>
</evidence>
<gene>
    <name evidence="4" type="ORF">JFP838_pA0080</name>
</gene>
<name>A0A140GR37_CLOPF</name>
<feature type="domain" description="3D" evidence="3">
    <location>
        <begin position="194"/>
        <end position="255"/>
    </location>
</feature>
<dbReference type="CDD" id="cd14667">
    <property type="entry name" value="3D_containing_proteins"/>
    <property type="match status" value="1"/>
</dbReference>
<accession>A0A140GR37</accession>
<dbReference type="RefSeq" id="WP_061429604.1">
    <property type="nucleotide sequence ID" value="NZ_CATNZX010000001.1"/>
</dbReference>
<geneLocation type="plasmid" evidence="4 5">
    <name>pJFP838A</name>
</geneLocation>
<keyword evidence="4" id="KW-0614">Plasmid</keyword>
<evidence type="ECO:0000259" key="3">
    <source>
        <dbReference type="Pfam" id="PF06725"/>
    </source>
</evidence>